<proteinExistence type="predicted"/>
<evidence type="ECO:0000256" key="1">
    <source>
        <dbReference type="SAM" id="MobiDB-lite"/>
    </source>
</evidence>
<evidence type="ECO:0000313" key="2">
    <source>
        <dbReference type="EMBL" id="GID71256.1"/>
    </source>
</evidence>
<dbReference type="AlphaFoldDB" id="A0A919MHG5"/>
<name>A0A919MHG5_9ACTN</name>
<protein>
    <submittedName>
        <fullName evidence="2">Uncharacterized protein</fullName>
    </submittedName>
</protein>
<feature type="region of interest" description="Disordered" evidence="1">
    <location>
        <begin position="67"/>
        <end position="92"/>
    </location>
</feature>
<sequence length="92" mass="9820">MLPPPKKGVQRIATLAIMLLDKARPAQLQTWRPVALPDLGSTDARGATPAGLSIVCTDGTRFLLRATQGGSQLPTPDEDPHPEWQVPEGLSV</sequence>
<evidence type="ECO:0000313" key="3">
    <source>
        <dbReference type="Proteomes" id="UP000619479"/>
    </source>
</evidence>
<keyword evidence="3" id="KW-1185">Reference proteome</keyword>
<accession>A0A919MHG5</accession>
<dbReference type="EMBL" id="BOMH01000109">
    <property type="protein sequence ID" value="GID71256.1"/>
    <property type="molecule type" value="Genomic_DNA"/>
</dbReference>
<reference evidence="2" key="1">
    <citation type="submission" date="2021-01" db="EMBL/GenBank/DDBJ databases">
        <title>Whole genome shotgun sequence of Actinoplanes cyaneus NBRC 14990.</title>
        <authorList>
            <person name="Komaki H."/>
            <person name="Tamura T."/>
        </authorList>
    </citation>
    <scope>NUCLEOTIDE SEQUENCE</scope>
    <source>
        <strain evidence="2">NBRC 14990</strain>
    </source>
</reference>
<comment type="caution">
    <text evidence="2">The sequence shown here is derived from an EMBL/GenBank/DDBJ whole genome shotgun (WGS) entry which is preliminary data.</text>
</comment>
<dbReference type="Proteomes" id="UP000619479">
    <property type="component" value="Unassembled WGS sequence"/>
</dbReference>
<organism evidence="2 3">
    <name type="scientific">Actinoplanes cyaneus</name>
    <dbReference type="NCBI Taxonomy" id="52696"/>
    <lineage>
        <taxon>Bacteria</taxon>
        <taxon>Bacillati</taxon>
        <taxon>Actinomycetota</taxon>
        <taxon>Actinomycetes</taxon>
        <taxon>Micromonosporales</taxon>
        <taxon>Micromonosporaceae</taxon>
        <taxon>Actinoplanes</taxon>
    </lineage>
</organism>
<gene>
    <name evidence="2" type="ORF">Acy02nite_91370</name>
</gene>